<comment type="caution">
    <text evidence="7">The sequence shown here is derived from an EMBL/GenBank/DDBJ whole genome shotgun (WGS) entry which is preliminary data.</text>
</comment>
<dbReference type="PANTHER" id="PTHR11647:SF1">
    <property type="entry name" value="COLLAPSIN RESPONSE MEDIATOR PROTEIN"/>
    <property type="match status" value="1"/>
</dbReference>
<keyword evidence="3" id="KW-0479">Metal-binding</keyword>
<comment type="similarity">
    <text evidence="2">Belongs to the metallo-dependent hydrolases superfamily. Hydantoinase/dihydropyrimidinase family.</text>
</comment>
<name>A0AAW6TDY7_9MICO</name>
<feature type="modified residue" description="N6-carboxylysine" evidence="5">
    <location>
        <position position="158"/>
    </location>
</feature>
<dbReference type="GO" id="GO:0005829">
    <property type="term" value="C:cytosol"/>
    <property type="evidence" value="ECO:0007669"/>
    <property type="project" value="TreeGrafter"/>
</dbReference>
<evidence type="ECO:0000256" key="5">
    <source>
        <dbReference type="PIRSR" id="PIRSR611778-50"/>
    </source>
</evidence>
<dbReference type="PANTHER" id="PTHR11647">
    <property type="entry name" value="HYDRANTOINASE/DIHYDROPYRIMIDINASE FAMILY MEMBER"/>
    <property type="match status" value="1"/>
</dbReference>
<dbReference type="InterPro" id="IPR032466">
    <property type="entry name" value="Metal_Hydrolase"/>
</dbReference>
<dbReference type="RefSeq" id="WP_281489422.1">
    <property type="nucleotide sequence ID" value="NZ_JASATX010000006.1"/>
</dbReference>
<dbReference type="Gene3D" id="3.20.20.140">
    <property type="entry name" value="Metal-dependent hydrolases"/>
    <property type="match status" value="1"/>
</dbReference>
<accession>A0AAW6TDY7</accession>
<dbReference type="NCBIfam" id="TIGR02033">
    <property type="entry name" value="D-hydantoinase"/>
    <property type="match status" value="1"/>
</dbReference>
<evidence type="ECO:0000313" key="8">
    <source>
        <dbReference type="Proteomes" id="UP001321506"/>
    </source>
</evidence>
<dbReference type="Pfam" id="PF01979">
    <property type="entry name" value="Amidohydro_1"/>
    <property type="match status" value="1"/>
</dbReference>
<evidence type="ECO:0000259" key="6">
    <source>
        <dbReference type="Pfam" id="PF01979"/>
    </source>
</evidence>
<keyword evidence="8" id="KW-1185">Reference proteome</keyword>
<evidence type="ECO:0000256" key="3">
    <source>
        <dbReference type="ARBA" id="ARBA00022723"/>
    </source>
</evidence>
<feature type="domain" description="Amidohydrolase-related" evidence="6">
    <location>
        <begin position="54"/>
        <end position="449"/>
    </location>
</feature>
<dbReference type="Proteomes" id="UP001321506">
    <property type="component" value="Unassembled WGS sequence"/>
</dbReference>
<evidence type="ECO:0000313" key="7">
    <source>
        <dbReference type="EMBL" id="MDI2099630.1"/>
    </source>
</evidence>
<dbReference type="CDD" id="cd01314">
    <property type="entry name" value="D-HYD"/>
    <property type="match status" value="1"/>
</dbReference>
<reference evidence="7 8" key="1">
    <citation type="submission" date="2023-04" db="EMBL/GenBank/DDBJ databases">
        <title>Klugiella caeni sp. nov. isolated from the sludge of biochemical tank.</title>
        <authorList>
            <person name="Geng K."/>
        </authorList>
    </citation>
    <scope>NUCLEOTIDE SEQUENCE [LARGE SCALE GENOMIC DNA]</scope>
    <source>
        <strain evidence="7 8">YN-L-19</strain>
    </source>
</reference>
<evidence type="ECO:0000256" key="2">
    <source>
        <dbReference type="ARBA" id="ARBA00008829"/>
    </source>
</evidence>
<dbReference type="SUPFAM" id="SSF51556">
    <property type="entry name" value="Metallo-dependent hydrolases"/>
    <property type="match status" value="1"/>
</dbReference>
<dbReference type="GO" id="GO:0046872">
    <property type="term" value="F:metal ion binding"/>
    <property type="evidence" value="ECO:0007669"/>
    <property type="project" value="UniProtKB-KW"/>
</dbReference>
<dbReference type="GO" id="GO:0004157">
    <property type="term" value="F:dihydropyrimidinase activity"/>
    <property type="evidence" value="ECO:0007669"/>
    <property type="project" value="UniProtKB-EC"/>
</dbReference>
<keyword evidence="4 7" id="KW-0378">Hydrolase</keyword>
<dbReference type="InterPro" id="IPR011778">
    <property type="entry name" value="Hydantoinase/dihydroPyrase"/>
</dbReference>
<gene>
    <name evidence="7" type="primary">hydA</name>
    <name evidence="7" type="ORF">QF206_11710</name>
</gene>
<dbReference type="EMBL" id="JASATX010000006">
    <property type="protein sequence ID" value="MDI2099630.1"/>
    <property type="molecule type" value="Genomic_DNA"/>
</dbReference>
<dbReference type="AlphaFoldDB" id="A0AAW6TDY7"/>
<evidence type="ECO:0000256" key="1">
    <source>
        <dbReference type="ARBA" id="ARBA00001947"/>
    </source>
</evidence>
<comment type="PTM">
    <text evidence="5">Carbamylation allows a single lysine to coordinate two divalent metal cations.</text>
</comment>
<dbReference type="FunFam" id="3.20.20.140:FF:000174">
    <property type="entry name" value="Dihydropyrimidinase-related protein 2"/>
    <property type="match status" value="1"/>
</dbReference>
<dbReference type="InterPro" id="IPR006680">
    <property type="entry name" value="Amidohydro-rel"/>
</dbReference>
<sequence length="486" mass="52370">MTRLLLRGGEVITSNERYLADLLIVDGTIEAIGRPGQWGVDDADETVDADGCLLLPGGVDTHTHLEYVVASGKTRTADDFESGTIAAACGGTTTIVDFVRPPQGVGVYDAFQQRRAAAAASCVVDFGFHPIVPASAGDDDSFDQLVRLAREEGATSWKFFMAYPGSMVDDDVLIRGFRLAREHGVLPMVHAENGHMVADAIASLIEDERFEEHNHLFGHPASAEQEAVNRAIMLAEHAESPLFIVHVSASDAAEEIARHQARGVEVMAETCPQYLVTGYEDYRDLGFGAAGYICSPPIRERANQERLWRAVEQGTIATIGTDHAAFTLAQPEGLPPQKAVGRGHFPSVPNGVPGVEERLMVMYETGVMSGRLSIHEFVDLTATRPAQLFGLAPRKGSIAPGADADIVVWDPKASRTLGVDTLHSRSDYSLYEGMTVSGSPRLVFSRGELIARDGEPVEPRPGRGEYLPRQRFGTAASGWRAAHAAG</sequence>
<organism evidence="7 8">
    <name type="scientific">Ruicaihuangia caeni</name>
    <dbReference type="NCBI Taxonomy" id="3042517"/>
    <lineage>
        <taxon>Bacteria</taxon>
        <taxon>Bacillati</taxon>
        <taxon>Actinomycetota</taxon>
        <taxon>Actinomycetes</taxon>
        <taxon>Micrococcales</taxon>
        <taxon>Microbacteriaceae</taxon>
        <taxon>Ruicaihuangia</taxon>
    </lineage>
</organism>
<protein>
    <submittedName>
        <fullName evidence="7">Dihydropyrimidinase</fullName>
        <ecNumber evidence="7">3.5.2.2</ecNumber>
    </submittedName>
</protein>
<dbReference type="SUPFAM" id="SSF51338">
    <property type="entry name" value="Composite domain of metallo-dependent hydrolases"/>
    <property type="match status" value="2"/>
</dbReference>
<dbReference type="Gene3D" id="2.30.40.10">
    <property type="entry name" value="Urease, subunit C, domain 1"/>
    <property type="match status" value="1"/>
</dbReference>
<dbReference type="InterPro" id="IPR011059">
    <property type="entry name" value="Metal-dep_hydrolase_composite"/>
</dbReference>
<comment type="cofactor">
    <cofactor evidence="1">
        <name>Zn(2+)</name>
        <dbReference type="ChEBI" id="CHEBI:29105"/>
    </cofactor>
</comment>
<proteinExistence type="inferred from homology"/>
<evidence type="ECO:0000256" key="4">
    <source>
        <dbReference type="ARBA" id="ARBA00022801"/>
    </source>
</evidence>
<dbReference type="InterPro" id="IPR050378">
    <property type="entry name" value="Metallo-dep_Hydrolases_sf"/>
</dbReference>
<dbReference type="EC" id="3.5.2.2" evidence="7"/>